<dbReference type="PANTHER" id="PTHR43304:SF1">
    <property type="entry name" value="PAC DOMAIN-CONTAINING PROTEIN"/>
    <property type="match status" value="1"/>
</dbReference>
<dbReference type="CDD" id="cd00082">
    <property type="entry name" value="HisKA"/>
    <property type="match status" value="1"/>
</dbReference>
<evidence type="ECO:0000256" key="5">
    <source>
        <dbReference type="ARBA" id="ARBA00022777"/>
    </source>
</evidence>
<keyword evidence="4" id="KW-0808">Transferase</keyword>
<dbReference type="SUPFAM" id="SSF55785">
    <property type="entry name" value="PYP-like sensor domain (PAS domain)"/>
    <property type="match status" value="5"/>
</dbReference>
<comment type="caution">
    <text evidence="10">The sequence shown here is derived from an EMBL/GenBank/DDBJ whole genome shotgun (WGS) entry which is preliminary data.</text>
</comment>
<geneLocation type="plasmid" evidence="10">
    <name>pSM92_Rh02</name>
</geneLocation>
<feature type="domain" description="PAC" evidence="9">
    <location>
        <begin position="451"/>
        <end position="503"/>
    </location>
</feature>
<dbReference type="Gene3D" id="3.30.565.10">
    <property type="entry name" value="Histidine kinase-like ATPase, C-terminal domain"/>
    <property type="match status" value="1"/>
</dbReference>
<protein>
    <recommendedName>
        <fullName evidence="2">histidine kinase</fullName>
        <ecNumber evidence="2">2.7.13.3</ecNumber>
    </recommendedName>
</protein>
<dbReference type="InterPro" id="IPR036097">
    <property type="entry name" value="HisK_dim/P_sf"/>
</dbReference>
<dbReference type="EC" id="2.7.13.3" evidence="2"/>
<dbReference type="NCBIfam" id="TIGR00229">
    <property type="entry name" value="sensory_box"/>
    <property type="match status" value="3"/>
</dbReference>
<dbReference type="InterPro" id="IPR036890">
    <property type="entry name" value="HATPase_C_sf"/>
</dbReference>
<keyword evidence="3" id="KW-0597">Phosphoprotein</keyword>
<evidence type="ECO:0000256" key="4">
    <source>
        <dbReference type="ARBA" id="ARBA00022679"/>
    </source>
</evidence>
<name>A0AB38HVZ1_9HYPH</name>
<proteinExistence type="predicted"/>
<evidence type="ECO:0000256" key="1">
    <source>
        <dbReference type="ARBA" id="ARBA00000085"/>
    </source>
</evidence>
<dbReference type="Pfam" id="PF02518">
    <property type="entry name" value="HATPase_c"/>
    <property type="match status" value="1"/>
</dbReference>
<feature type="domain" description="PAC" evidence="9">
    <location>
        <begin position="578"/>
        <end position="629"/>
    </location>
</feature>
<evidence type="ECO:0000259" key="7">
    <source>
        <dbReference type="PROSITE" id="PS50109"/>
    </source>
</evidence>
<evidence type="ECO:0000256" key="2">
    <source>
        <dbReference type="ARBA" id="ARBA00012438"/>
    </source>
</evidence>
<dbReference type="InterPro" id="IPR000014">
    <property type="entry name" value="PAS"/>
</dbReference>
<dbReference type="SUPFAM" id="SSF55874">
    <property type="entry name" value="ATPase domain of HSP90 chaperone/DNA topoisomerase II/histidine kinase"/>
    <property type="match status" value="1"/>
</dbReference>
<reference evidence="10 11" key="1">
    <citation type="submission" date="2019-02" db="EMBL/GenBank/DDBJ databases">
        <title>The genomic architecture of introgression among sibling species of bacteria.</title>
        <authorList>
            <person name="Cavassim M.I.A."/>
            <person name="Moeskjaer S."/>
            <person name="Moslemi C."/>
            <person name="Fields B."/>
            <person name="Bachmann A."/>
            <person name="Vilhjalmsson B."/>
            <person name="Schierup M.H."/>
            <person name="Young J.P.W."/>
            <person name="Andersen S.U."/>
        </authorList>
    </citation>
    <scope>NUCLEOTIDE SEQUENCE [LARGE SCALE GENOMIC DNA]</scope>
    <source>
        <strain evidence="10 11">SM92</strain>
        <plasmid evidence="10">pSM92_Rh02</plasmid>
    </source>
</reference>
<dbReference type="EMBL" id="SIMR01000003">
    <property type="protein sequence ID" value="TBC05745.1"/>
    <property type="molecule type" value="Genomic_DNA"/>
</dbReference>
<feature type="domain" description="PAS" evidence="8">
    <location>
        <begin position="126"/>
        <end position="196"/>
    </location>
</feature>
<keyword evidence="5" id="KW-0418">Kinase</keyword>
<dbReference type="InterPro" id="IPR013655">
    <property type="entry name" value="PAS_fold_3"/>
</dbReference>
<evidence type="ECO:0000259" key="9">
    <source>
        <dbReference type="PROSITE" id="PS50113"/>
    </source>
</evidence>
<dbReference type="Gene3D" id="1.10.287.130">
    <property type="match status" value="1"/>
</dbReference>
<dbReference type="InterPro" id="IPR001610">
    <property type="entry name" value="PAC"/>
</dbReference>
<gene>
    <name evidence="10" type="ORF">ELH40_31935</name>
</gene>
<dbReference type="GO" id="GO:0000155">
    <property type="term" value="F:phosphorelay sensor kinase activity"/>
    <property type="evidence" value="ECO:0007669"/>
    <property type="project" value="InterPro"/>
</dbReference>
<sequence>MSVELVRVLEALPGMAFTALPDGSIDFMNASLVDFLGLGEAATVWPLAASPADLRNTRQQWYAMLSGREPFEITLPIGHPTAALQELHVRCKPSIDNDRVERWYGLATDGADIASRPEMRDGAAEKASENQTVLESIPAGIGVLDANGNVEAINGHLLQYYGRSLDELRSWGRSDVVHPDDMQGLTKAVQQAVDKGTVYEAEVRLRRADGEYRWFQIAGYPLADESGGIARWYALHIDVDDRRKAEDALRSNEMELRNIVNAMPLTVWTSRPDGYCDFVNDRWLEYAGLNAQQAEGSGWQSVVHPEDASHLAKSWNASLASGHPADFEARMRGADGGYRWFLFRATPLLGEDGKIVKWYGTHIDIEDRKRAERALAERERESRLIVDGIAGMIAIFSPDAQLIDGNQQILDYFERPLSELNDWSSNGITHPDDLQTCIDSFMGSIATGEPYDYETRFLRHDGTWRWFQLRGLPLRDAEGKIIRWYGLLTDIDDRKRAEEKLRRSEAFLADAQRLSKTGSFLLNLGTSEVTWSAETYRIFEVDPTTPVTLDIVLSRLDSDSLATVEQVINQANRGAGDFDHDITLTTPSQSPKHIRVLAHSERNRDGDQELIGAVQDVTESRKAEDALNQARSELSYVTRVTSLGVLTASIAHEVNQPLAGMVTNAETCLRVLASDPPNLDIAKDTARRTIRDANRAADVIARLWELFSRKPPHLEAVDINEIAEEVIALISSELQHAKTSLTADFADDLPRVTGGRVQLQQVIMNLLRNSIEAMPTAGDGPRRIRLRTEAGLGEIRLYIEDTGVGFDLQGVDRIYDAFYTTKPDGMGIGLSVSRSIIENHHGRLWAEPNADHGATVGFSVPTSPSGDGESIGRSAMRTASDMQRNL</sequence>
<dbReference type="InterPro" id="IPR052162">
    <property type="entry name" value="Sensor_kinase/Photoreceptor"/>
</dbReference>
<dbReference type="InterPro" id="IPR004358">
    <property type="entry name" value="Sig_transdc_His_kin-like_C"/>
</dbReference>
<dbReference type="SUPFAM" id="SSF47384">
    <property type="entry name" value="Homodimeric domain of signal transducing histidine kinase"/>
    <property type="match status" value="1"/>
</dbReference>
<feature type="region of interest" description="Disordered" evidence="6">
    <location>
        <begin position="855"/>
        <end position="886"/>
    </location>
</feature>
<dbReference type="RefSeq" id="WP_130817604.1">
    <property type="nucleotide sequence ID" value="NZ_SIMR01000003.1"/>
</dbReference>
<dbReference type="SMART" id="SM00086">
    <property type="entry name" value="PAC"/>
    <property type="match status" value="4"/>
</dbReference>
<dbReference type="InterPro" id="IPR035965">
    <property type="entry name" value="PAS-like_dom_sf"/>
</dbReference>
<dbReference type="Pfam" id="PF08447">
    <property type="entry name" value="PAS_3"/>
    <property type="match status" value="3"/>
</dbReference>
<accession>A0AB38HVZ1</accession>
<dbReference type="InterPro" id="IPR000700">
    <property type="entry name" value="PAS-assoc_C"/>
</dbReference>
<feature type="domain" description="PAS" evidence="8">
    <location>
        <begin position="252"/>
        <end position="322"/>
    </location>
</feature>
<evidence type="ECO:0000256" key="6">
    <source>
        <dbReference type="SAM" id="MobiDB-lite"/>
    </source>
</evidence>
<organism evidence="10 11">
    <name type="scientific">Rhizobium ruizarguesonis</name>
    <dbReference type="NCBI Taxonomy" id="2081791"/>
    <lineage>
        <taxon>Bacteria</taxon>
        <taxon>Pseudomonadati</taxon>
        <taxon>Pseudomonadota</taxon>
        <taxon>Alphaproteobacteria</taxon>
        <taxon>Hyphomicrobiales</taxon>
        <taxon>Rhizobiaceae</taxon>
        <taxon>Rhizobium/Agrobacterium group</taxon>
        <taxon>Rhizobium</taxon>
    </lineage>
</organism>
<evidence type="ECO:0000256" key="3">
    <source>
        <dbReference type="ARBA" id="ARBA00022553"/>
    </source>
</evidence>
<dbReference type="CDD" id="cd00130">
    <property type="entry name" value="PAS"/>
    <property type="match status" value="3"/>
</dbReference>
<dbReference type="InterPro" id="IPR005467">
    <property type="entry name" value="His_kinase_dom"/>
</dbReference>
<dbReference type="InterPro" id="IPR003661">
    <property type="entry name" value="HisK_dim/P_dom"/>
</dbReference>
<dbReference type="PRINTS" id="PR00344">
    <property type="entry name" value="BCTRLSENSOR"/>
</dbReference>
<dbReference type="Proteomes" id="UP000294215">
    <property type="component" value="Unassembled WGS sequence"/>
</dbReference>
<dbReference type="PANTHER" id="PTHR43304">
    <property type="entry name" value="PHYTOCHROME-LIKE PROTEIN CPH1"/>
    <property type="match status" value="1"/>
</dbReference>
<dbReference type="PROSITE" id="PS50112">
    <property type="entry name" value="PAS"/>
    <property type="match status" value="2"/>
</dbReference>
<dbReference type="AlphaFoldDB" id="A0AB38HVZ1"/>
<evidence type="ECO:0000259" key="8">
    <source>
        <dbReference type="PROSITE" id="PS50112"/>
    </source>
</evidence>
<evidence type="ECO:0000313" key="10">
    <source>
        <dbReference type="EMBL" id="TBC05745.1"/>
    </source>
</evidence>
<dbReference type="InterPro" id="IPR003594">
    <property type="entry name" value="HATPase_dom"/>
</dbReference>
<dbReference type="PROSITE" id="PS50113">
    <property type="entry name" value="PAC"/>
    <property type="match status" value="4"/>
</dbReference>
<comment type="catalytic activity">
    <reaction evidence="1">
        <text>ATP + protein L-histidine = ADP + protein N-phospho-L-histidine.</text>
        <dbReference type="EC" id="2.7.13.3"/>
    </reaction>
</comment>
<dbReference type="Gene3D" id="3.30.450.20">
    <property type="entry name" value="PAS domain"/>
    <property type="match status" value="5"/>
</dbReference>
<dbReference type="PROSITE" id="PS50109">
    <property type="entry name" value="HIS_KIN"/>
    <property type="match status" value="1"/>
</dbReference>
<dbReference type="FunFam" id="3.30.450.20:FF:000099">
    <property type="entry name" value="Sensory box sensor histidine kinase"/>
    <property type="match status" value="1"/>
</dbReference>
<keyword evidence="10" id="KW-0614">Plasmid</keyword>
<evidence type="ECO:0000313" key="11">
    <source>
        <dbReference type="Proteomes" id="UP000294215"/>
    </source>
</evidence>
<dbReference type="SMART" id="SM00091">
    <property type="entry name" value="PAS"/>
    <property type="match status" value="4"/>
</dbReference>
<feature type="domain" description="PAC" evidence="9">
    <location>
        <begin position="199"/>
        <end position="251"/>
    </location>
</feature>
<dbReference type="SMART" id="SM00388">
    <property type="entry name" value="HisKA"/>
    <property type="match status" value="1"/>
</dbReference>
<dbReference type="SMART" id="SM00387">
    <property type="entry name" value="HATPase_c"/>
    <property type="match status" value="1"/>
</dbReference>
<feature type="domain" description="PAC" evidence="9">
    <location>
        <begin position="325"/>
        <end position="377"/>
    </location>
</feature>
<feature type="domain" description="Histidine kinase" evidence="7">
    <location>
        <begin position="649"/>
        <end position="864"/>
    </location>
</feature>